<comment type="caution">
    <text evidence="2">The sequence shown here is derived from an EMBL/GenBank/DDBJ whole genome shotgun (WGS) entry which is preliminary data.</text>
</comment>
<name>A0A370DYF0_9GAMM</name>
<sequence length="88" mass="9855">MRTSPVKTRCPHCECLCVIRDCKQLSNTCREIKFQCQNIDCGFTFVSTLSADRTLSPSARPNPTINIPLSADVSRDRIMSSMQNSAEE</sequence>
<proteinExistence type="predicted"/>
<evidence type="ECO:0000259" key="1">
    <source>
        <dbReference type="Pfam" id="PF04606"/>
    </source>
</evidence>
<evidence type="ECO:0000313" key="3">
    <source>
        <dbReference type="Proteomes" id="UP000255508"/>
    </source>
</evidence>
<reference evidence="2 3" key="1">
    <citation type="journal article" date="2018" name="ISME J.">
        <title>Endosymbiont genomes yield clues of tubeworm success.</title>
        <authorList>
            <person name="Li Y."/>
            <person name="Liles M.R."/>
            <person name="Halanych K.M."/>
        </authorList>
    </citation>
    <scope>NUCLEOTIDE SEQUENCE [LARGE SCALE GENOMIC DNA]</scope>
    <source>
        <strain evidence="2">A1422</strain>
    </source>
</reference>
<protein>
    <submittedName>
        <fullName evidence="2">Transcriptional regulator</fullName>
    </submittedName>
</protein>
<feature type="domain" description="Zinc finger Ogr/Delta-type" evidence="1">
    <location>
        <begin position="9"/>
        <end position="55"/>
    </location>
</feature>
<gene>
    <name evidence="2" type="ORF">DIZ79_10340</name>
</gene>
<dbReference type="EMBL" id="QFXD01000185">
    <property type="protein sequence ID" value="RDH90007.1"/>
    <property type="molecule type" value="Genomic_DNA"/>
</dbReference>
<dbReference type="AlphaFoldDB" id="A0A370DYF0"/>
<dbReference type="Pfam" id="PF04606">
    <property type="entry name" value="Ogr_Delta"/>
    <property type="match status" value="1"/>
</dbReference>
<dbReference type="Proteomes" id="UP000255508">
    <property type="component" value="Unassembled WGS sequence"/>
</dbReference>
<accession>A0A370DYF0</accession>
<dbReference type="InterPro" id="IPR007684">
    <property type="entry name" value="Znf_Ogr/Delta"/>
</dbReference>
<evidence type="ECO:0000313" key="2">
    <source>
        <dbReference type="EMBL" id="RDH90007.1"/>
    </source>
</evidence>
<organism evidence="2 3">
    <name type="scientific">endosymbiont of Lamellibrachia luymesi</name>
    <dbReference type="NCBI Taxonomy" id="2200907"/>
    <lineage>
        <taxon>Bacteria</taxon>
        <taxon>Pseudomonadati</taxon>
        <taxon>Pseudomonadota</taxon>
        <taxon>Gammaproteobacteria</taxon>
        <taxon>sulfur-oxidizing symbionts</taxon>
    </lineage>
</organism>